<feature type="region of interest" description="Disordered" evidence="1">
    <location>
        <begin position="133"/>
        <end position="164"/>
    </location>
</feature>
<protein>
    <submittedName>
        <fullName evidence="2">Uncharacterized protein</fullName>
    </submittedName>
</protein>
<feature type="region of interest" description="Disordered" evidence="1">
    <location>
        <begin position="70"/>
        <end position="104"/>
    </location>
</feature>
<feature type="compositionally biased region" description="Acidic residues" evidence="1">
    <location>
        <begin position="84"/>
        <end position="104"/>
    </location>
</feature>
<feature type="compositionally biased region" description="Basic and acidic residues" evidence="1">
    <location>
        <begin position="144"/>
        <end position="164"/>
    </location>
</feature>
<organism evidence="2 3">
    <name type="scientific">Liparis tanakae</name>
    <name type="common">Tanaka's snailfish</name>
    <dbReference type="NCBI Taxonomy" id="230148"/>
    <lineage>
        <taxon>Eukaryota</taxon>
        <taxon>Metazoa</taxon>
        <taxon>Chordata</taxon>
        <taxon>Craniata</taxon>
        <taxon>Vertebrata</taxon>
        <taxon>Euteleostomi</taxon>
        <taxon>Actinopterygii</taxon>
        <taxon>Neopterygii</taxon>
        <taxon>Teleostei</taxon>
        <taxon>Neoteleostei</taxon>
        <taxon>Acanthomorphata</taxon>
        <taxon>Eupercaria</taxon>
        <taxon>Perciformes</taxon>
        <taxon>Cottioidei</taxon>
        <taxon>Cottales</taxon>
        <taxon>Liparidae</taxon>
        <taxon>Liparis</taxon>
    </lineage>
</organism>
<name>A0A4Z2HZL8_9TELE</name>
<dbReference type="EMBL" id="SRLO01000153">
    <property type="protein sequence ID" value="TNN71167.1"/>
    <property type="molecule type" value="Genomic_DNA"/>
</dbReference>
<accession>A0A4Z2HZL8</accession>
<sequence length="164" mass="19328">MIIYKVYKSLSVLDVTWVGQLQLHPPELRHGRLQLIHHKVVLEEEVFGQRHLQELHQLLHGQLHQLEDGVGHGGQHALPLQDVDVPDPEGEGEGSLQGEEEEEEEELRRWRFSLGIVFLRMRSWCSWKRISFGKPGMKNPNTGKGEREREKERERERDDQWSRF</sequence>
<gene>
    <name evidence="2" type="ORF">EYF80_018515</name>
</gene>
<dbReference type="Proteomes" id="UP000314294">
    <property type="component" value="Unassembled WGS sequence"/>
</dbReference>
<reference evidence="2 3" key="1">
    <citation type="submission" date="2019-03" db="EMBL/GenBank/DDBJ databases">
        <title>First draft genome of Liparis tanakae, snailfish: a comprehensive survey of snailfish specific genes.</title>
        <authorList>
            <person name="Kim W."/>
            <person name="Song I."/>
            <person name="Jeong J.-H."/>
            <person name="Kim D."/>
            <person name="Kim S."/>
            <person name="Ryu S."/>
            <person name="Song J.Y."/>
            <person name="Lee S.K."/>
        </authorList>
    </citation>
    <scope>NUCLEOTIDE SEQUENCE [LARGE SCALE GENOMIC DNA]</scope>
    <source>
        <tissue evidence="2">Muscle</tissue>
    </source>
</reference>
<keyword evidence="3" id="KW-1185">Reference proteome</keyword>
<evidence type="ECO:0000313" key="3">
    <source>
        <dbReference type="Proteomes" id="UP000314294"/>
    </source>
</evidence>
<proteinExistence type="predicted"/>
<evidence type="ECO:0000256" key="1">
    <source>
        <dbReference type="SAM" id="MobiDB-lite"/>
    </source>
</evidence>
<dbReference type="AlphaFoldDB" id="A0A4Z2HZL8"/>
<comment type="caution">
    <text evidence="2">The sequence shown here is derived from an EMBL/GenBank/DDBJ whole genome shotgun (WGS) entry which is preliminary data.</text>
</comment>
<evidence type="ECO:0000313" key="2">
    <source>
        <dbReference type="EMBL" id="TNN71167.1"/>
    </source>
</evidence>